<dbReference type="SUPFAM" id="SSF53697">
    <property type="entry name" value="SIS domain"/>
    <property type="match status" value="1"/>
</dbReference>
<dbReference type="GO" id="GO:0097367">
    <property type="term" value="F:carbohydrate derivative binding"/>
    <property type="evidence" value="ECO:0007669"/>
    <property type="project" value="InterPro"/>
</dbReference>
<protein>
    <submittedName>
        <fullName evidence="5">Polysialic acid capsule expression protein kpsF</fullName>
    </submittedName>
</protein>
<comment type="caution">
    <text evidence="5">The sequence shown here is derived from an EMBL/GenBank/DDBJ whole genome shotgun (WGS) entry which is preliminary data.</text>
</comment>
<dbReference type="GO" id="GO:1901135">
    <property type="term" value="P:carbohydrate derivative metabolic process"/>
    <property type="evidence" value="ECO:0007669"/>
    <property type="project" value="InterPro"/>
</dbReference>
<evidence type="ECO:0000256" key="3">
    <source>
        <dbReference type="ARBA" id="ARBA00023122"/>
    </source>
</evidence>
<dbReference type="PATRIC" id="fig|1423775.4.peg.1255"/>
<dbReference type="GO" id="GO:0019146">
    <property type="term" value="F:arabinose-5-phosphate isomerase activity"/>
    <property type="evidence" value="ECO:0007669"/>
    <property type="project" value="UniProtKB-ARBA"/>
</dbReference>
<proteinExistence type="inferred from homology"/>
<evidence type="ECO:0000259" key="4">
    <source>
        <dbReference type="PROSITE" id="PS51464"/>
    </source>
</evidence>
<dbReference type="InterPro" id="IPR050986">
    <property type="entry name" value="GutQ/KpsF_isomerases"/>
</dbReference>
<evidence type="ECO:0000256" key="1">
    <source>
        <dbReference type="ARBA" id="ARBA00008165"/>
    </source>
</evidence>
<dbReference type="Proteomes" id="UP000051248">
    <property type="component" value="Unassembled WGS sequence"/>
</dbReference>
<keyword evidence="3" id="KW-0129">CBS domain</keyword>
<dbReference type="InterPro" id="IPR035474">
    <property type="entry name" value="SIS_Kpsf"/>
</dbReference>
<dbReference type="InterPro" id="IPR001347">
    <property type="entry name" value="SIS_dom"/>
</dbReference>
<reference evidence="5 6" key="1">
    <citation type="journal article" date="2015" name="Genome Announc.">
        <title>Expanding the biotechnology potential of lactobacilli through comparative genomics of 213 strains and associated genera.</title>
        <authorList>
            <person name="Sun Z."/>
            <person name="Harris H.M."/>
            <person name="McCann A."/>
            <person name="Guo C."/>
            <person name="Argimon S."/>
            <person name="Zhang W."/>
            <person name="Yang X."/>
            <person name="Jeffery I.B."/>
            <person name="Cooney J.C."/>
            <person name="Kagawa T.F."/>
            <person name="Liu W."/>
            <person name="Song Y."/>
            <person name="Salvetti E."/>
            <person name="Wrobel A."/>
            <person name="Rasinkangas P."/>
            <person name="Parkhill J."/>
            <person name="Rea M.C."/>
            <person name="O'Sullivan O."/>
            <person name="Ritari J."/>
            <person name="Douillard F.P."/>
            <person name="Paul Ross R."/>
            <person name="Yang R."/>
            <person name="Briner A.E."/>
            <person name="Felis G.E."/>
            <person name="de Vos W.M."/>
            <person name="Barrangou R."/>
            <person name="Klaenhammer T.R."/>
            <person name="Caufield P.W."/>
            <person name="Cui Y."/>
            <person name="Zhang H."/>
            <person name="O'Toole P.W."/>
        </authorList>
    </citation>
    <scope>NUCLEOTIDE SEQUENCE [LARGE SCALE GENOMIC DNA]</scope>
    <source>
        <strain evidence="5 6">DSM 19682</strain>
    </source>
</reference>
<dbReference type="PROSITE" id="PS51464">
    <property type="entry name" value="SIS"/>
    <property type="match status" value="1"/>
</dbReference>
<dbReference type="InterPro" id="IPR046348">
    <property type="entry name" value="SIS_dom_sf"/>
</dbReference>
<dbReference type="NCBIfam" id="TIGR00393">
    <property type="entry name" value="kpsF"/>
    <property type="match status" value="1"/>
</dbReference>
<evidence type="ECO:0000313" key="6">
    <source>
        <dbReference type="Proteomes" id="UP000051248"/>
    </source>
</evidence>
<accession>A0A0R1KG26</accession>
<keyword evidence="6" id="KW-1185">Reference proteome</keyword>
<dbReference type="AlphaFoldDB" id="A0A0R1KG26"/>
<dbReference type="Pfam" id="PF01380">
    <property type="entry name" value="SIS"/>
    <property type="match status" value="1"/>
</dbReference>
<dbReference type="PANTHER" id="PTHR42745:SF1">
    <property type="entry name" value="ARABINOSE 5-PHOSPHATE ISOMERASE KDSD"/>
    <property type="match status" value="1"/>
</dbReference>
<keyword evidence="2" id="KW-0677">Repeat</keyword>
<name>A0A0R1KG26_9LACO</name>
<dbReference type="Gene3D" id="3.40.50.10490">
    <property type="entry name" value="Glucose-6-phosphate isomerase like protein, domain 1"/>
    <property type="match status" value="1"/>
</dbReference>
<organism evidence="5 6">
    <name type="scientific">Companilactobacillus nodensis DSM 19682 = JCM 14932 = NBRC 107160</name>
    <dbReference type="NCBI Taxonomy" id="1423775"/>
    <lineage>
        <taxon>Bacteria</taxon>
        <taxon>Bacillati</taxon>
        <taxon>Bacillota</taxon>
        <taxon>Bacilli</taxon>
        <taxon>Lactobacillales</taxon>
        <taxon>Lactobacillaceae</taxon>
        <taxon>Companilactobacillus</taxon>
    </lineage>
</organism>
<dbReference type="EMBL" id="AZDZ01000019">
    <property type="protein sequence ID" value="KRK78866.1"/>
    <property type="molecule type" value="Genomic_DNA"/>
</dbReference>
<feature type="domain" description="SIS" evidence="4">
    <location>
        <begin position="40"/>
        <end position="183"/>
    </location>
</feature>
<dbReference type="GO" id="GO:0005975">
    <property type="term" value="P:carbohydrate metabolic process"/>
    <property type="evidence" value="ECO:0007669"/>
    <property type="project" value="InterPro"/>
</dbReference>
<dbReference type="eggNOG" id="COG0794">
    <property type="taxonomic scope" value="Bacteria"/>
</dbReference>
<dbReference type="FunFam" id="3.40.50.10490:FF:000011">
    <property type="entry name" value="Arabinose 5-phosphate isomerase"/>
    <property type="match status" value="1"/>
</dbReference>
<comment type="similarity">
    <text evidence="1">Belongs to the SIS family. GutQ/KpsF subfamily.</text>
</comment>
<dbReference type="STRING" id="1423775.FD03_GL001224"/>
<dbReference type="InterPro" id="IPR004800">
    <property type="entry name" value="KdsD/KpsF-type"/>
</dbReference>
<evidence type="ECO:0000313" key="5">
    <source>
        <dbReference type="EMBL" id="KRK78866.1"/>
    </source>
</evidence>
<evidence type="ECO:0000256" key="2">
    <source>
        <dbReference type="ARBA" id="ARBA00022737"/>
    </source>
</evidence>
<sequence length="207" mass="22003">MEVVQMSKDYSALVHGFMQSEIDALQEIDSSVTDNNYNDVIDTLLNIDGKLIFMGVGKSGLIGRKLAATFSSTGTPSFFVHATESVHGDLGMIQKNDTVVLISNSGETKEILAPIPSLKRIGTKLIAFTGKDTSSLAKQCDLTLVIPIDHEADKLNLAPTNSSTGVLVVGDSIACTVSELKGFTKENFATFHPGGALGKKLLKSQSV</sequence>
<dbReference type="CDD" id="cd05014">
    <property type="entry name" value="SIS_Kpsf"/>
    <property type="match status" value="1"/>
</dbReference>
<gene>
    <name evidence="5" type="ORF">FD03_GL001224</name>
</gene>
<dbReference type="PANTHER" id="PTHR42745">
    <property type="match status" value="1"/>
</dbReference>